<dbReference type="AlphaFoldDB" id="A0A9Q3GF84"/>
<evidence type="ECO:0000256" key="1">
    <source>
        <dbReference type="SAM" id="MobiDB-lite"/>
    </source>
</evidence>
<evidence type="ECO:0000313" key="3">
    <source>
        <dbReference type="Proteomes" id="UP000765509"/>
    </source>
</evidence>
<feature type="compositionally biased region" description="Low complexity" evidence="1">
    <location>
        <begin position="223"/>
        <end position="235"/>
    </location>
</feature>
<feature type="region of interest" description="Disordered" evidence="1">
    <location>
        <begin position="48"/>
        <end position="82"/>
    </location>
</feature>
<gene>
    <name evidence="2" type="ORF">O181_004784</name>
</gene>
<feature type="compositionally biased region" description="Basic and acidic residues" evidence="1">
    <location>
        <begin position="61"/>
        <end position="72"/>
    </location>
</feature>
<accession>A0A9Q3GF84</accession>
<keyword evidence="3" id="KW-1185">Reference proteome</keyword>
<name>A0A9Q3GF84_9BASI</name>
<reference evidence="2" key="1">
    <citation type="submission" date="2021-03" db="EMBL/GenBank/DDBJ databases">
        <title>Draft genome sequence of rust myrtle Austropuccinia psidii MF-1, a brazilian biotype.</title>
        <authorList>
            <person name="Quecine M.C."/>
            <person name="Pachon D.M.R."/>
            <person name="Bonatelli M.L."/>
            <person name="Correr F.H."/>
            <person name="Franceschini L.M."/>
            <person name="Leite T.F."/>
            <person name="Margarido G.R.A."/>
            <person name="Almeida C.A."/>
            <person name="Ferrarezi J.A."/>
            <person name="Labate C.A."/>
        </authorList>
    </citation>
    <scope>NUCLEOTIDE SEQUENCE</scope>
    <source>
        <strain evidence="2">MF-1</strain>
    </source>
</reference>
<dbReference type="EMBL" id="AVOT02000946">
    <property type="protein sequence ID" value="MBW0465069.1"/>
    <property type="molecule type" value="Genomic_DNA"/>
</dbReference>
<proteinExistence type="predicted"/>
<sequence>MNRVQVILPTDEILYLRFMVEGNSSHIVLRKDFCDYFNLLQSWNSIPSSYEEEEPNPIPKSFDKVKTRREGSHYTSSNPLTPLEEEELFTLGDLLHDEYFNMGEITSEEDPIPQVVLQPGLQQSSDVDPQLTTSNTLVPEYTGGPKKDNSENKNSIQTFSPSMNSLKQEIQSNCTSPTSKHVKDINKTSLVKNDFLFTEILEEPLPILEELIFGEYFNSDQNPNNNLNTPQLQNLSLGSPTFDNSQNIPGQKSSTEDIVSLE</sequence>
<organism evidence="2 3">
    <name type="scientific">Austropuccinia psidii MF-1</name>
    <dbReference type="NCBI Taxonomy" id="1389203"/>
    <lineage>
        <taxon>Eukaryota</taxon>
        <taxon>Fungi</taxon>
        <taxon>Dikarya</taxon>
        <taxon>Basidiomycota</taxon>
        <taxon>Pucciniomycotina</taxon>
        <taxon>Pucciniomycetes</taxon>
        <taxon>Pucciniales</taxon>
        <taxon>Sphaerophragmiaceae</taxon>
        <taxon>Austropuccinia</taxon>
    </lineage>
</organism>
<evidence type="ECO:0000313" key="2">
    <source>
        <dbReference type="EMBL" id="MBW0465069.1"/>
    </source>
</evidence>
<feature type="region of interest" description="Disordered" evidence="1">
    <location>
        <begin position="122"/>
        <end position="159"/>
    </location>
</feature>
<feature type="compositionally biased region" description="Polar residues" evidence="1">
    <location>
        <begin position="122"/>
        <end position="137"/>
    </location>
</feature>
<feature type="region of interest" description="Disordered" evidence="1">
    <location>
        <begin position="223"/>
        <end position="262"/>
    </location>
</feature>
<dbReference type="Proteomes" id="UP000765509">
    <property type="component" value="Unassembled WGS sequence"/>
</dbReference>
<feature type="compositionally biased region" description="Polar residues" evidence="1">
    <location>
        <begin position="236"/>
        <end position="262"/>
    </location>
</feature>
<comment type="caution">
    <text evidence="2">The sequence shown here is derived from an EMBL/GenBank/DDBJ whole genome shotgun (WGS) entry which is preliminary data.</text>
</comment>
<protein>
    <submittedName>
        <fullName evidence="2">Uncharacterized protein</fullName>
    </submittedName>
</protein>